<dbReference type="Pfam" id="PF00975">
    <property type="entry name" value="Thioesterase"/>
    <property type="match status" value="1"/>
</dbReference>
<dbReference type="GO" id="GO:0008610">
    <property type="term" value="P:lipid biosynthetic process"/>
    <property type="evidence" value="ECO:0007669"/>
    <property type="project" value="TreeGrafter"/>
</dbReference>
<evidence type="ECO:0000313" key="4">
    <source>
        <dbReference type="Proteomes" id="UP000570361"/>
    </source>
</evidence>
<sequence length="257" mass="28677">MNALERDKWIRKYPATTNGASSRLLVLPHAGGSANYYWPLFAQLSTCGIDCMAIQYPGRQDRIRETMIDRIDDYADRIAEALEGLGDKPTMLLGHSMGALIGYDLLARHGRRLPFIDCFVASAHHPPRRQAPSRFARPMSDETVLAHLQALGGMDDELLSEPALLDMILPAVKNDLEAVDVFAIERLERLHVPILAVIGMEDKSTKREGASDWAHLTERDFRLAELPGGHFYFAHQPRELAGVIVQAQHLAGREMTS</sequence>
<feature type="domain" description="Thioesterase" evidence="2">
    <location>
        <begin position="23"/>
        <end position="243"/>
    </location>
</feature>
<keyword evidence="4" id="KW-1185">Reference proteome</keyword>
<evidence type="ECO:0000256" key="1">
    <source>
        <dbReference type="ARBA" id="ARBA00007169"/>
    </source>
</evidence>
<dbReference type="InterPro" id="IPR012223">
    <property type="entry name" value="TEII"/>
</dbReference>
<organism evidence="3 4">
    <name type="scientific">Paenibacillus phyllosphaerae</name>
    <dbReference type="NCBI Taxonomy" id="274593"/>
    <lineage>
        <taxon>Bacteria</taxon>
        <taxon>Bacillati</taxon>
        <taxon>Bacillota</taxon>
        <taxon>Bacilli</taxon>
        <taxon>Bacillales</taxon>
        <taxon>Paenibacillaceae</taxon>
        <taxon>Paenibacillus</taxon>
    </lineage>
</organism>
<dbReference type="InterPro" id="IPR029058">
    <property type="entry name" value="AB_hydrolase_fold"/>
</dbReference>
<dbReference type="AlphaFoldDB" id="A0A7W5FPD6"/>
<dbReference type="Proteomes" id="UP000570361">
    <property type="component" value="Unassembled WGS sequence"/>
</dbReference>
<dbReference type="Gene3D" id="3.40.50.1820">
    <property type="entry name" value="alpha/beta hydrolase"/>
    <property type="match status" value="1"/>
</dbReference>
<dbReference type="EMBL" id="JACHXK010000011">
    <property type="protein sequence ID" value="MBB3112256.1"/>
    <property type="molecule type" value="Genomic_DNA"/>
</dbReference>
<evidence type="ECO:0000313" key="3">
    <source>
        <dbReference type="EMBL" id="MBB3112256.1"/>
    </source>
</evidence>
<protein>
    <submittedName>
        <fullName evidence="3">Surfactin synthase thioesterase subunit</fullName>
    </submittedName>
</protein>
<accession>A0A7W5FPD6</accession>
<dbReference type="RefSeq" id="WP_183602343.1">
    <property type="nucleotide sequence ID" value="NZ_JACHXK010000011.1"/>
</dbReference>
<name>A0A7W5FPD6_9BACL</name>
<dbReference type="PANTHER" id="PTHR11487">
    <property type="entry name" value="THIOESTERASE"/>
    <property type="match status" value="1"/>
</dbReference>
<dbReference type="InterPro" id="IPR001031">
    <property type="entry name" value="Thioesterase"/>
</dbReference>
<gene>
    <name evidence="3" type="ORF">FHS18_004342</name>
</gene>
<proteinExistence type="inferred from homology"/>
<reference evidence="3 4" key="1">
    <citation type="submission" date="2020-08" db="EMBL/GenBank/DDBJ databases">
        <title>Genomic Encyclopedia of Type Strains, Phase III (KMG-III): the genomes of soil and plant-associated and newly described type strains.</title>
        <authorList>
            <person name="Whitman W."/>
        </authorList>
    </citation>
    <scope>NUCLEOTIDE SEQUENCE [LARGE SCALE GENOMIC DNA]</scope>
    <source>
        <strain evidence="3 4">CECT 5862</strain>
    </source>
</reference>
<comment type="similarity">
    <text evidence="1">Belongs to the thioesterase family.</text>
</comment>
<comment type="caution">
    <text evidence="3">The sequence shown here is derived from an EMBL/GenBank/DDBJ whole genome shotgun (WGS) entry which is preliminary data.</text>
</comment>
<evidence type="ECO:0000259" key="2">
    <source>
        <dbReference type="Pfam" id="PF00975"/>
    </source>
</evidence>
<dbReference type="SUPFAM" id="SSF53474">
    <property type="entry name" value="alpha/beta-Hydrolases"/>
    <property type="match status" value="1"/>
</dbReference>
<dbReference type="PANTHER" id="PTHR11487:SF0">
    <property type="entry name" value="S-ACYL FATTY ACID SYNTHASE THIOESTERASE, MEDIUM CHAIN"/>
    <property type="match status" value="1"/>
</dbReference>